<evidence type="ECO:0000313" key="1">
    <source>
        <dbReference type="EMBL" id="GAU43708.1"/>
    </source>
</evidence>
<dbReference type="Pfam" id="PF01535">
    <property type="entry name" value="PPR"/>
    <property type="match status" value="1"/>
</dbReference>
<proteinExistence type="predicted"/>
<dbReference type="AlphaFoldDB" id="A0A2Z6NGK0"/>
<sequence>MPERVWLLVSNVMINGYMKSGRTDLADELFCRMPPSCKEFDKLEFDDSWISAQWGLVLSNVTSLSALSAIRKCIPSVAV</sequence>
<organism evidence="1 2">
    <name type="scientific">Trifolium subterraneum</name>
    <name type="common">Subterranean clover</name>
    <dbReference type="NCBI Taxonomy" id="3900"/>
    <lineage>
        <taxon>Eukaryota</taxon>
        <taxon>Viridiplantae</taxon>
        <taxon>Streptophyta</taxon>
        <taxon>Embryophyta</taxon>
        <taxon>Tracheophyta</taxon>
        <taxon>Spermatophyta</taxon>
        <taxon>Magnoliopsida</taxon>
        <taxon>eudicotyledons</taxon>
        <taxon>Gunneridae</taxon>
        <taxon>Pentapetalae</taxon>
        <taxon>rosids</taxon>
        <taxon>fabids</taxon>
        <taxon>Fabales</taxon>
        <taxon>Fabaceae</taxon>
        <taxon>Papilionoideae</taxon>
        <taxon>50 kb inversion clade</taxon>
        <taxon>NPAAA clade</taxon>
        <taxon>Hologalegina</taxon>
        <taxon>IRL clade</taxon>
        <taxon>Trifolieae</taxon>
        <taxon>Trifolium</taxon>
    </lineage>
</organism>
<dbReference type="EMBL" id="DF973989">
    <property type="protein sequence ID" value="GAU43708.1"/>
    <property type="molecule type" value="Genomic_DNA"/>
</dbReference>
<keyword evidence="2" id="KW-1185">Reference proteome</keyword>
<accession>A0A2Z6NGK0</accession>
<protein>
    <recommendedName>
        <fullName evidence="3">Pentatricopeptide repeat-containing protein</fullName>
    </recommendedName>
</protein>
<evidence type="ECO:0008006" key="3">
    <source>
        <dbReference type="Google" id="ProtNLM"/>
    </source>
</evidence>
<name>A0A2Z6NGK0_TRISU</name>
<evidence type="ECO:0000313" key="2">
    <source>
        <dbReference type="Proteomes" id="UP000242715"/>
    </source>
</evidence>
<dbReference type="Proteomes" id="UP000242715">
    <property type="component" value="Unassembled WGS sequence"/>
</dbReference>
<dbReference type="NCBIfam" id="TIGR00756">
    <property type="entry name" value="PPR"/>
    <property type="match status" value="1"/>
</dbReference>
<dbReference type="InterPro" id="IPR002885">
    <property type="entry name" value="PPR_rpt"/>
</dbReference>
<reference evidence="2" key="1">
    <citation type="journal article" date="2017" name="Front. Plant Sci.">
        <title>Climate Clever Clovers: New Paradigm to Reduce the Environmental Footprint of Ruminants by Breeding Low Methanogenic Forages Utilizing Haplotype Variation.</title>
        <authorList>
            <person name="Kaur P."/>
            <person name="Appels R."/>
            <person name="Bayer P.E."/>
            <person name="Keeble-Gagnere G."/>
            <person name="Wang J."/>
            <person name="Hirakawa H."/>
            <person name="Shirasawa K."/>
            <person name="Vercoe P."/>
            <person name="Stefanova K."/>
            <person name="Durmic Z."/>
            <person name="Nichols P."/>
            <person name="Revell C."/>
            <person name="Isobe S.N."/>
            <person name="Edwards D."/>
            <person name="Erskine W."/>
        </authorList>
    </citation>
    <scope>NUCLEOTIDE SEQUENCE [LARGE SCALE GENOMIC DNA]</scope>
    <source>
        <strain evidence="2">cv. Daliak</strain>
    </source>
</reference>
<gene>
    <name evidence="1" type="ORF">TSUD_254370</name>
</gene>